<dbReference type="AlphaFoldDB" id="W9KAD8"/>
<protein>
    <submittedName>
        <fullName evidence="1">Uncharacterized protein</fullName>
    </submittedName>
</protein>
<reference evidence="1" key="1">
    <citation type="submission" date="2011-06" db="EMBL/GenBank/DDBJ databases">
        <title>The Genome Sequence of Fusarium oxysporum Fo47.</title>
        <authorList>
            <consortium name="The Broad Institute Genome Sequencing Platform"/>
            <person name="Ma L.-J."/>
            <person name="Gale L.R."/>
            <person name="Schwartz D.C."/>
            <person name="Zhou S."/>
            <person name="Corby-Kistler H."/>
            <person name="Young S.K."/>
            <person name="Zeng Q."/>
            <person name="Gargeya S."/>
            <person name="Fitzgerald M."/>
            <person name="Haas B."/>
            <person name="Abouelleil A."/>
            <person name="Alvarado L."/>
            <person name="Arachchi H.M."/>
            <person name="Berlin A."/>
            <person name="Brown A."/>
            <person name="Chapman S.B."/>
            <person name="Chen Z."/>
            <person name="Dunbar C."/>
            <person name="Freedman E."/>
            <person name="Gearin G."/>
            <person name="Gellesch M."/>
            <person name="Goldberg J."/>
            <person name="Griggs A."/>
            <person name="Gujja S."/>
            <person name="Heiman D."/>
            <person name="Howarth C."/>
            <person name="Larson L."/>
            <person name="Lui A."/>
            <person name="MacDonald P.J.P."/>
            <person name="Mehta T."/>
            <person name="Montmayeur A."/>
            <person name="Murphy C."/>
            <person name="Neiman D."/>
            <person name="Pearson M."/>
            <person name="Priest M."/>
            <person name="Roberts A."/>
            <person name="Saif S."/>
            <person name="Shea T."/>
            <person name="Shenoy N."/>
            <person name="Sisk P."/>
            <person name="Stolte C."/>
            <person name="Sykes S."/>
            <person name="Wortman J."/>
            <person name="Nusbaum C."/>
            <person name="Birren B."/>
        </authorList>
    </citation>
    <scope>NUCLEOTIDE SEQUENCE [LARGE SCALE GENOMIC DNA]</scope>
    <source>
        <strain evidence="1">Fo47</strain>
    </source>
</reference>
<dbReference type="HOGENOM" id="CLU_3068701_0_0_1"/>
<sequence>MRDSEPSNQAAHMPTLQPQKCMGALHGLCQLDVARRDETTSVRIRLRMRKKGY</sequence>
<evidence type="ECO:0000313" key="1">
    <source>
        <dbReference type="EMBL" id="EWZ41332.1"/>
    </source>
</evidence>
<gene>
    <name evidence="1" type="ORF">FOZG_06663</name>
</gene>
<name>W9KAD8_FUSOX</name>
<proteinExistence type="predicted"/>
<accession>W9KAD8</accession>
<organism evidence="1">
    <name type="scientific">Fusarium oxysporum Fo47</name>
    <dbReference type="NCBI Taxonomy" id="660027"/>
    <lineage>
        <taxon>Eukaryota</taxon>
        <taxon>Fungi</taxon>
        <taxon>Dikarya</taxon>
        <taxon>Ascomycota</taxon>
        <taxon>Pezizomycotina</taxon>
        <taxon>Sordariomycetes</taxon>
        <taxon>Hypocreomycetidae</taxon>
        <taxon>Hypocreales</taxon>
        <taxon>Nectriaceae</taxon>
        <taxon>Fusarium</taxon>
        <taxon>Fusarium oxysporum species complex</taxon>
    </lineage>
</organism>
<dbReference type="Proteomes" id="UP000030766">
    <property type="component" value="Unassembled WGS sequence"/>
</dbReference>
<reference evidence="1" key="2">
    <citation type="submission" date="2012-06" db="EMBL/GenBank/DDBJ databases">
        <title>Annotation of the Genome Sequence of Fusarium oxysporum Fo47.</title>
        <authorList>
            <consortium name="The Broad Institute Genomics Platform"/>
            <person name="Ma L.-J."/>
            <person name="Corby-Kistler H."/>
            <person name="Broz K."/>
            <person name="Gale L.R."/>
            <person name="Jonkers W."/>
            <person name="O'Donnell K."/>
            <person name="Ploetz R."/>
            <person name="Steinberg C."/>
            <person name="Schwartz D.C."/>
            <person name="VanEtten H."/>
            <person name="Zhou S."/>
            <person name="Young S.K."/>
            <person name="Zeng Q."/>
            <person name="Gargeya S."/>
            <person name="Fitzgerald M."/>
            <person name="Abouelleil A."/>
            <person name="Alvarado L."/>
            <person name="Chapman S.B."/>
            <person name="Gainer-Dewar J."/>
            <person name="Goldberg J."/>
            <person name="Griggs A."/>
            <person name="Gujja S."/>
            <person name="Hansen M."/>
            <person name="Howarth C."/>
            <person name="Imamovic A."/>
            <person name="Ireland A."/>
            <person name="Larimer J."/>
            <person name="McCowan C."/>
            <person name="Murphy C."/>
            <person name="Pearson M."/>
            <person name="Poon T.W."/>
            <person name="Priest M."/>
            <person name="Roberts A."/>
            <person name="Saif S."/>
            <person name="Shea T."/>
            <person name="Sykes S."/>
            <person name="Wortman J."/>
            <person name="Nusbaum C."/>
            <person name="Birren B."/>
        </authorList>
    </citation>
    <scope>NUCLEOTIDE SEQUENCE</scope>
    <source>
        <strain evidence="1">Fo47</strain>
    </source>
</reference>
<dbReference type="VEuPathDB" id="FungiDB:FOZG_06663"/>
<dbReference type="EMBL" id="JH717899">
    <property type="protein sequence ID" value="EWZ41332.1"/>
    <property type="molecule type" value="Genomic_DNA"/>
</dbReference>